<dbReference type="GO" id="GO:0005615">
    <property type="term" value="C:extracellular space"/>
    <property type="evidence" value="ECO:0007669"/>
    <property type="project" value="TreeGrafter"/>
</dbReference>
<gene>
    <name evidence="3" type="ORF">VSU01S_24400</name>
</gene>
<proteinExistence type="predicted"/>
<dbReference type="EMBL" id="BJXK01000009">
    <property type="protein sequence ID" value="GEM80195.1"/>
    <property type="molecule type" value="Genomic_DNA"/>
</dbReference>
<feature type="domain" description="FAS1" evidence="2">
    <location>
        <begin position="178"/>
        <end position="316"/>
    </location>
</feature>
<dbReference type="InterPro" id="IPR050904">
    <property type="entry name" value="Adhesion/Biosynth-related"/>
</dbReference>
<dbReference type="RefSeq" id="WP_119009847.1">
    <property type="nucleotide sequence ID" value="NZ_BJXK01000009.1"/>
</dbReference>
<dbReference type="PROSITE" id="PS51257">
    <property type="entry name" value="PROKAR_LIPOPROTEIN"/>
    <property type="match status" value="1"/>
</dbReference>
<sequence>MKLLKATLLATLTLFFVTACDDDDDDTSSTLSAATIADAAVADGNFTTLVAAAQQADLVDTLSDPNAELTVFAPTDAAFEKFLMENNLTADELLGSPDLADILTYHVIAGEVDAATAIGLAGTTVEKVNGDNSALSLSGENLLVNTATVTATDILTGNGIIHVIDAVLVPPADVGEPTSNIVETAINDGRFTVLVQALITANLDGALADENETYTVFAPTDDAFTALLAELNIDAATLLANPDLATILLNHVVQDAAVDSVTAMSLNGTSATTMAMKEIAIAIDEETDTLTVGGSTVIIRDVYTTNGVIHVIDAVIID</sequence>
<dbReference type="AlphaFoldDB" id="A0A511QS57"/>
<dbReference type="InterPro" id="IPR036378">
    <property type="entry name" value="FAS1_dom_sf"/>
</dbReference>
<dbReference type="SMART" id="SM00554">
    <property type="entry name" value="FAS1"/>
    <property type="match status" value="2"/>
</dbReference>
<evidence type="ECO:0000256" key="1">
    <source>
        <dbReference type="SAM" id="SignalP"/>
    </source>
</evidence>
<evidence type="ECO:0000313" key="3">
    <source>
        <dbReference type="EMBL" id="GEM80195.1"/>
    </source>
</evidence>
<name>A0A511QS57_9VIBR</name>
<feature type="chain" id="PRO_5021992296" evidence="1">
    <location>
        <begin position="22"/>
        <end position="318"/>
    </location>
</feature>
<keyword evidence="4" id="KW-1185">Reference proteome</keyword>
<evidence type="ECO:0000259" key="2">
    <source>
        <dbReference type="PROSITE" id="PS50213"/>
    </source>
</evidence>
<dbReference type="InterPro" id="IPR000782">
    <property type="entry name" value="FAS1_domain"/>
</dbReference>
<dbReference type="OrthoDB" id="9800666at2"/>
<comment type="caution">
    <text evidence="3">The sequence shown here is derived from an EMBL/GenBank/DDBJ whole genome shotgun (WGS) entry which is preliminary data.</text>
</comment>
<dbReference type="Proteomes" id="UP000321113">
    <property type="component" value="Unassembled WGS sequence"/>
</dbReference>
<dbReference type="FunFam" id="2.30.180.10:FF:000032">
    <property type="entry name" value="Fasciclin domain-containing protein, putative"/>
    <property type="match status" value="2"/>
</dbReference>
<feature type="signal peptide" evidence="1">
    <location>
        <begin position="1"/>
        <end position="21"/>
    </location>
</feature>
<dbReference type="Gene3D" id="2.30.180.10">
    <property type="entry name" value="FAS1 domain"/>
    <property type="match status" value="2"/>
</dbReference>
<dbReference type="PROSITE" id="PS50213">
    <property type="entry name" value="FAS1"/>
    <property type="match status" value="2"/>
</dbReference>
<feature type="domain" description="FAS1" evidence="2">
    <location>
        <begin position="33"/>
        <end position="168"/>
    </location>
</feature>
<keyword evidence="1" id="KW-0732">Signal</keyword>
<reference evidence="3 4" key="1">
    <citation type="submission" date="2019-07" db="EMBL/GenBank/DDBJ databases">
        <title>Whole genome shotgun sequence of Vibrio superstes NBRC 103154.</title>
        <authorList>
            <person name="Hosoyama A."/>
            <person name="Uohara A."/>
            <person name="Ohji S."/>
            <person name="Ichikawa N."/>
        </authorList>
    </citation>
    <scope>NUCLEOTIDE SEQUENCE [LARGE SCALE GENOMIC DNA]</scope>
    <source>
        <strain evidence="3 4">NBRC 103154</strain>
    </source>
</reference>
<organism evidence="3 4">
    <name type="scientific">Vibrio superstes NBRC 103154</name>
    <dbReference type="NCBI Taxonomy" id="1219062"/>
    <lineage>
        <taxon>Bacteria</taxon>
        <taxon>Pseudomonadati</taxon>
        <taxon>Pseudomonadota</taxon>
        <taxon>Gammaproteobacteria</taxon>
        <taxon>Vibrionales</taxon>
        <taxon>Vibrionaceae</taxon>
        <taxon>Vibrio</taxon>
    </lineage>
</organism>
<dbReference type="PANTHER" id="PTHR10900:SF77">
    <property type="entry name" value="FI19380P1"/>
    <property type="match status" value="1"/>
</dbReference>
<accession>A0A511QS57</accession>
<evidence type="ECO:0000313" key="4">
    <source>
        <dbReference type="Proteomes" id="UP000321113"/>
    </source>
</evidence>
<protein>
    <submittedName>
        <fullName evidence="3">Beta-Ig-H3/fasciclin domain-containing protein</fullName>
    </submittedName>
</protein>
<dbReference type="PANTHER" id="PTHR10900">
    <property type="entry name" value="PERIOSTIN-RELATED"/>
    <property type="match status" value="1"/>
</dbReference>
<dbReference type="SUPFAM" id="SSF82153">
    <property type="entry name" value="FAS1 domain"/>
    <property type="match status" value="2"/>
</dbReference>
<dbReference type="Pfam" id="PF02469">
    <property type="entry name" value="Fasciclin"/>
    <property type="match status" value="2"/>
</dbReference>